<reference evidence="1" key="1">
    <citation type="journal article" date="2014" name="Front. Microbiol.">
        <title>High frequency of phylogenetically diverse reductive dehalogenase-homologous genes in deep subseafloor sedimentary metagenomes.</title>
        <authorList>
            <person name="Kawai M."/>
            <person name="Futagami T."/>
            <person name="Toyoda A."/>
            <person name="Takaki Y."/>
            <person name="Nishi S."/>
            <person name="Hori S."/>
            <person name="Arai W."/>
            <person name="Tsubouchi T."/>
            <person name="Morono Y."/>
            <person name="Uchiyama I."/>
            <person name="Ito T."/>
            <person name="Fujiyama A."/>
            <person name="Inagaki F."/>
            <person name="Takami H."/>
        </authorList>
    </citation>
    <scope>NUCLEOTIDE SEQUENCE</scope>
    <source>
        <strain evidence="1">Expedition CK06-06</strain>
    </source>
</reference>
<dbReference type="SUPFAM" id="SSF53448">
    <property type="entry name" value="Nucleotide-diphospho-sugar transferases"/>
    <property type="match status" value="1"/>
</dbReference>
<name>X1DD81_9ZZZZ</name>
<comment type="caution">
    <text evidence="1">The sequence shown here is derived from an EMBL/GenBank/DDBJ whole genome shotgun (WGS) entry which is preliminary data.</text>
</comment>
<evidence type="ECO:0000313" key="1">
    <source>
        <dbReference type="EMBL" id="GAH02994.1"/>
    </source>
</evidence>
<gene>
    <name evidence="1" type="ORF">S01H4_49887</name>
</gene>
<feature type="non-terminal residue" evidence="1">
    <location>
        <position position="157"/>
    </location>
</feature>
<proteinExistence type="predicted"/>
<protein>
    <recommendedName>
        <fullName evidence="2">Nucleotide-diphospho-sugar transferase domain-containing protein</fullName>
    </recommendedName>
</protein>
<organism evidence="1">
    <name type="scientific">marine sediment metagenome</name>
    <dbReference type="NCBI Taxonomy" id="412755"/>
    <lineage>
        <taxon>unclassified sequences</taxon>
        <taxon>metagenomes</taxon>
        <taxon>ecological metagenomes</taxon>
    </lineage>
</organism>
<accession>X1DD81</accession>
<dbReference type="EMBL" id="BART01028263">
    <property type="protein sequence ID" value="GAH02994.1"/>
    <property type="molecule type" value="Genomic_DNA"/>
</dbReference>
<sequence>MDNKVCLTTFVYGDKYNSYIPLLIYSIKKAYPGYYVIIFVHGKLNEDIKNQLALLTGLGDFEVRENQFMDLYITTPLESMMVRWILPYENFREFDYLYVVDIDMVYIKEPTPLHSQHIEHMNYLKLPFSNIIRYYSINTRRRRAIINRIKKNGFKNI</sequence>
<dbReference type="AlphaFoldDB" id="X1DD81"/>
<evidence type="ECO:0008006" key="2">
    <source>
        <dbReference type="Google" id="ProtNLM"/>
    </source>
</evidence>
<dbReference type="InterPro" id="IPR029044">
    <property type="entry name" value="Nucleotide-diphossugar_trans"/>
</dbReference>